<reference evidence="2" key="1">
    <citation type="submission" date="2023-10" db="EMBL/GenBank/DDBJ databases">
        <title>Chromosome-level genome of the transformable northern wattle, Acacia crassicarpa.</title>
        <authorList>
            <person name="Massaro I."/>
            <person name="Sinha N.R."/>
            <person name="Poethig S."/>
            <person name="Leichty A.R."/>
        </authorList>
    </citation>
    <scope>NUCLEOTIDE SEQUENCE</scope>
    <source>
        <strain evidence="2">Acra3RX</strain>
        <tissue evidence="2">Leaf</tissue>
    </source>
</reference>
<dbReference type="PANTHER" id="PTHR37900">
    <property type="match status" value="1"/>
</dbReference>
<keyword evidence="3" id="KW-1185">Reference proteome</keyword>
<feature type="transmembrane region" description="Helical" evidence="1">
    <location>
        <begin position="12"/>
        <end position="32"/>
    </location>
</feature>
<gene>
    <name evidence="2" type="ORF">QN277_012438</name>
</gene>
<sequence>MTLTSLMVRSIVGLFMTLIGEPVASISTLLYYSGLLPQNVVLTRLVRHDLLLHDNYLFRCIIDLLSLV</sequence>
<protein>
    <submittedName>
        <fullName evidence="2">Uncharacterized protein</fullName>
    </submittedName>
</protein>
<dbReference type="Proteomes" id="UP001293593">
    <property type="component" value="Unassembled WGS sequence"/>
</dbReference>
<evidence type="ECO:0000313" key="3">
    <source>
        <dbReference type="Proteomes" id="UP001293593"/>
    </source>
</evidence>
<comment type="caution">
    <text evidence="2">The sequence shown here is derived from an EMBL/GenBank/DDBJ whole genome shotgun (WGS) entry which is preliminary data.</text>
</comment>
<proteinExistence type="predicted"/>
<dbReference type="AlphaFoldDB" id="A0AAE1TDE2"/>
<keyword evidence="1" id="KW-1133">Transmembrane helix</keyword>
<evidence type="ECO:0000313" key="2">
    <source>
        <dbReference type="EMBL" id="KAK4280878.1"/>
    </source>
</evidence>
<keyword evidence="1" id="KW-0812">Transmembrane</keyword>
<name>A0AAE1TDE2_9FABA</name>
<keyword evidence="1" id="KW-0472">Membrane</keyword>
<dbReference type="EMBL" id="JAWXYG010000002">
    <property type="protein sequence ID" value="KAK4280878.1"/>
    <property type="molecule type" value="Genomic_DNA"/>
</dbReference>
<accession>A0AAE1TDE2</accession>
<organism evidence="2 3">
    <name type="scientific">Acacia crassicarpa</name>
    <name type="common">northern wattle</name>
    <dbReference type="NCBI Taxonomy" id="499986"/>
    <lineage>
        <taxon>Eukaryota</taxon>
        <taxon>Viridiplantae</taxon>
        <taxon>Streptophyta</taxon>
        <taxon>Embryophyta</taxon>
        <taxon>Tracheophyta</taxon>
        <taxon>Spermatophyta</taxon>
        <taxon>Magnoliopsida</taxon>
        <taxon>eudicotyledons</taxon>
        <taxon>Gunneridae</taxon>
        <taxon>Pentapetalae</taxon>
        <taxon>rosids</taxon>
        <taxon>fabids</taxon>
        <taxon>Fabales</taxon>
        <taxon>Fabaceae</taxon>
        <taxon>Caesalpinioideae</taxon>
        <taxon>mimosoid clade</taxon>
        <taxon>Acacieae</taxon>
        <taxon>Acacia</taxon>
    </lineage>
</organism>
<dbReference type="PANTHER" id="PTHR37900:SF5">
    <property type="entry name" value="OS02G0159250 PROTEIN"/>
    <property type="match status" value="1"/>
</dbReference>
<evidence type="ECO:0000256" key="1">
    <source>
        <dbReference type="SAM" id="Phobius"/>
    </source>
</evidence>